<gene>
    <name evidence="8" type="ORF">SPRG_12668</name>
</gene>
<protein>
    <recommendedName>
        <fullName evidence="2">phospholipase D</fullName>
        <ecNumber evidence="2">3.1.4.4</ecNumber>
    </recommendedName>
</protein>
<dbReference type="GO" id="GO:0004630">
    <property type="term" value="F:phospholipase D activity"/>
    <property type="evidence" value="ECO:0007669"/>
    <property type="project" value="UniProtKB-EC"/>
</dbReference>
<name>A0A067C5Y1_SAPPC</name>
<evidence type="ECO:0000256" key="1">
    <source>
        <dbReference type="ARBA" id="ARBA00000798"/>
    </source>
</evidence>
<evidence type="ECO:0000256" key="5">
    <source>
        <dbReference type="ARBA" id="ARBA00022963"/>
    </source>
</evidence>
<dbReference type="InterPro" id="IPR001736">
    <property type="entry name" value="PLipase_D/transphosphatidylase"/>
</dbReference>
<keyword evidence="9" id="KW-1185">Reference proteome</keyword>
<dbReference type="RefSeq" id="XP_012207110.1">
    <property type="nucleotide sequence ID" value="XM_012351720.1"/>
</dbReference>
<organism evidence="8 9">
    <name type="scientific">Saprolegnia parasitica (strain CBS 223.65)</name>
    <dbReference type="NCBI Taxonomy" id="695850"/>
    <lineage>
        <taxon>Eukaryota</taxon>
        <taxon>Sar</taxon>
        <taxon>Stramenopiles</taxon>
        <taxon>Oomycota</taxon>
        <taxon>Saprolegniomycetes</taxon>
        <taxon>Saprolegniales</taxon>
        <taxon>Saprolegniaceae</taxon>
        <taxon>Saprolegnia</taxon>
    </lineage>
</organism>
<accession>A0A067C5Y1</accession>
<dbReference type="EMBL" id="KK583273">
    <property type="protein sequence ID" value="KDO22172.1"/>
    <property type="molecule type" value="Genomic_DNA"/>
</dbReference>
<reference evidence="8 9" key="1">
    <citation type="journal article" date="2013" name="PLoS Genet.">
        <title>Distinctive expansion of potential virulence genes in the genome of the oomycete fish pathogen Saprolegnia parasitica.</title>
        <authorList>
            <person name="Jiang R.H."/>
            <person name="de Bruijn I."/>
            <person name="Haas B.J."/>
            <person name="Belmonte R."/>
            <person name="Lobach L."/>
            <person name="Christie J."/>
            <person name="van den Ackerveken G."/>
            <person name="Bottin A."/>
            <person name="Bulone V."/>
            <person name="Diaz-Moreno S.M."/>
            <person name="Dumas B."/>
            <person name="Fan L."/>
            <person name="Gaulin E."/>
            <person name="Govers F."/>
            <person name="Grenville-Briggs L.J."/>
            <person name="Horner N.R."/>
            <person name="Levin J.Z."/>
            <person name="Mammella M."/>
            <person name="Meijer H.J."/>
            <person name="Morris P."/>
            <person name="Nusbaum C."/>
            <person name="Oome S."/>
            <person name="Phillips A.J."/>
            <person name="van Rooyen D."/>
            <person name="Rzeszutek E."/>
            <person name="Saraiva M."/>
            <person name="Secombes C.J."/>
            <person name="Seidl M.F."/>
            <person name="Snel B."/>
            <person name="Stassen J.H."/>
            <person name="Sykes S."/>
            <person name="Tripathy S."/>
            <person name="van den Berg H."/>
            <person name="Vega-Arreguin J.C."/>
            <person name="Wawra S."/>
            <person name="Young S.K."/>
            <person name="Zeng Q."/>
            <person name="Dieguez-Uribeondo J."/>
            <person name="Russ C."/>
            <person name="Tyler B.M."/>
            <person name="van West P."/>
        </authorList>
    </citation>
    <scope>NUCLEOTIDE SEQUENCE [LARGE SCALE GENOMIC DNA]</scope>
    <source>
        <strain evidence="8 9">CBS 223.65</strain>
    </source>
</reference>
<dbReference type="VEuPathDB" id="FungiDB:SPRG_12668"/>
<dbReference type="InterPro" id="IPR025202">
    <property type="entry name" value="PLD-like_dom"/>
</dbReference>
<evidence type="ECO:0000259" key="7">
    <source>
        <dbReference type="PROSITE" id="PS50035"/>
    </source>
</evidence>
<dbReference type="Pfam" id="PF13091">
    <property type="entry name" value="PLDc_2"/>
    <property type="match status" value="1"/>
</dbReference>
<evidence type="ECO:0000313" key="9">
    <source>
        <dbReference type="Proteomes" id="UP000030745"/>
    </source>
</evidence>
<dbReference type="STRING" id="695850.A0A067C5Y1"/>
<comment type="catalytic activity">
    <reaction evidence="1">
        <text>a 1,2-diacyl-sn-glycero-3-phosphocholine + H2O = a 1,2-diacyl-sn-glycero-3-phosphate + choline + H(+)</text>
        <dbReference type="Rhea" id="RHEA:14445"/>
        <dbReference type="ChEBI" id="CHEBI:15354"/>
        <dbReference type="ChEBI" id="CHEBI:15377"/>
        <dbReference type="ChEBI" id="CHEBI:15378"/>
        <dbReference type="ChEBI" id="CHEBI:57643"/>
        <dbReference type="ChEBI" id="CHEBI:58608"/>
        <dbReference type="EC" id="3.1.4.4"/>
    </reaction>
</comment>
<keyword evidence="6" id="KW-0443">Lipid metabolism</keyword>
<feature type="domain" description="PLD phosphodiesterase" evidence="7">
    <location>
        <begin position="119"/>
        <end position="146"/>
    </location>
</feature>
<dbReference type="GO" id="GO:0009395">
    <property type="term" value="P:phospholipid catabolic process"/>
    <property type="evidence" value="ECO:0007669"/>
    <property type="project" value="TreeGrafter"/>
</dbReference>
<keyword evidence="4" id="KW-0378">Hydrolase</keyword>
<keyword evidence="5" id="KW-0442">Lipid degradation</keyword>
<dbReference type="CDD" id="cd09105">
    <property type="entry name" value="PLDc_vPLD1_2_like_2"/>
    <property type="match status" value="1"/>
</dbReference>
<evidence type="ECO:0000256" key="3">
    <source>
        <dbReference type="ARBA" id="ARBA00022737"/>
    </source>
</evidence>
<evidence type="ECO:0000256" key="6">
    <source>
        <dbReference type="ARBA" id="ARBA00023098"/>
    </source>
</evidence>
<dbReference type="AlphaFoldDB" id="A0A067C5Y1"/>
<dbReference type="GO" id="GO:0005886">
    <property type="term" value="C:plasma membrane"/>
    <property type="evidence" value="ECO:0007669"/>
    <property type="project" value="TreeGrafter"/>
</dbReference>
<evidence type="ECO:0000256" key="4">
    <source>
        <dbReference type="ARBA" id="ARBA00022801"/>
    </source>
</evidence>
<dbReference type="OrthoDB" id="14911at2759"/>
<dbReference type="Proteomes" id="UP000030745">
    <property type="component" value="Unassembled WGS sequence"/>
</dbReference>
<dbReference type="Gene3D" id="3.30.870.10">
    <property type="entry name" value="Endonuclease Chain A"/>
    <property type="match status" value="1"/>
</dbReference>
<dbReference type="GeneID" id="24134610"/>
<dbReference type="OMA" id="ANFIGRW"/>
<dbReference type="PROSITE" id="PS50035">
    <property type="entry name" value="PLD"/>
    <property type="match status" value="1"/>
</dbReference>
<evidence type="ECO:0000313" key="8">
    <source>
        <dbReference type="EMBL" id="KDO22172.1"/>
    </source>
</evidence>
<dbReference type="SUPFAM" id="SSF56024">
    <property type="entry name" value="Phospholipase D/nuclease"/>
    <property type="match status" value="1"/>
</dbReference>
<dbReference type="EC" id="3.1.4.4" evidence="2"/>
<keyword evidence="3" id="KW-0677">Repeat</keyword>
<sequence>MSSAGTHDVQILRTYSCKYKGYKSFAPKGETSIFAGRIKAIRNAKNYIYIEDQYFIHVPELLDELLKILPRIQRLIVFTVTPQGQEAAVGYQKYQYDMMAPLLEKFPKKVQIYIPDPRRNIYVHSKVLLVDDVFVSLGSSNWNVRSMTSDGEIGANVVDTTLVQDGAITVAKLARDFRISKFSELTGFSVDLSKKSFLAAADALDAYAKSPNGWIKHYNLYEKPFWVIFRDVMKHLVDGDGRCSKLEDGEIDECQNLEWLATQPRIVQVTCECQRSNFSVFNCPAMTAYMQMEQEAIESTTIDA</sequence>
<evidence type="ECO:0000256" key="2">
    <source>
        <dbReference type="ARBA" id="ARBA00012027"/>
    </source>
</evidence>
<dbReference type="PANTHER" id="PTHR18896:SF76">
    <property type="entry name" value="PHOSPHOLIPASE"/>
    <property type="match status" value="1"/>
</dbReference>
<dbReference type="PANTHER" id="PTHR18896">
    <property type="entry name" value="PHOSPHOLIPASE D"/>
    <property type="match status" value="1"/>
</dbReference>
<proteinExistence type="predicted"/>
<dbReference type="KEGG" id="spar:SPRG_12668"/>
<dbReference type="SMART" id="SM00155">
    <property type="entry name" value="PLDc"/>
    <property type="match status" value="1"/>
</dbReference>
<dbReference type="InterPro" id="IPR015679">
    <property type="entry name" value="PLipase_D_fam"/>
</dbReference>